<evidence type="ECO:0000256" key="1">
    <source>
        <dbReference type="SAM" id="MobiDB-lite"/>
    </source>
</evidence>
<dbReference type="AlphaFoldDB" id="A0A1M6Z1A8"/>
<proteinExistence type="predicted"/>
<organism evidence="2 3">
    <name type="scientific">Bradyrhizobium lablabi</name>
    <dbReference type="NCBI Taxonomy" id="722472"/>
    <lineage>
        <taxon>Bacteria</taxon>
        <taxon>Pseudomonadati</taxon>
        <taxon>Pseudomonadota</taxon>
        <taxon>Alphaproteobacteria</taxon>
        <taxon>Hyphomicrobiales</taxon>
        <taxon>Nitrobacteraceae</taxon>
        <taxon>Bradyrhizobium</taxon>
    </lineage>
</organism>
<dbReference type="EMBL" id="FNTI01000001">
    <property type="protein sequence ID" value="SED20165.1"/>
    <property type="molecule type" value="Genomic_DNA"/>
</dbReference>
<evidence type="ECO:0000313" key="2">
    <source>
        <dbReference type="EMBL" id="SED20165.1"/>
    </source>
</evidence>
<reference evidence="2 3" key="1">
    <citation type="submission" date="2016-10" db="EMBL/GenBank/DDBJ databases">
        <authorList>
            <person name="de Groot N.N."/>
        </authorList>
    </citation>
    <scope>NUCLEOTIDE SEQUENCE [LARGE SCALE GENOMIC DNA]</scope>
    <source>
        <strain evidence="2 3">GAS522</strain>
    </source>
</reference>
<sequence>MISTWVFPMADLRDERLQVMLSPEELSALDDFRFKHRMPTRAAAVRELLKLGLTVHGTSNGGGGMKSSNYGVFSRGPDGHTQGGSGSDPEAAG</sequence>
<name>A0A1M6Z1A8_9BRAD</name>
<dbReference type="Proteomes" id="UP000183208">
    <property type="component" value="Unassembled WGS sequence"/>
</dbReference>
<evidence type="ECO:0008006" key="4">
    <source>
        <dbReference type="Google" id="ProtNLM"/>
    </source>
</evidence>
<feature type="region of interest" description="Disordered" evidence="1">
    <location>
        <begin position="56"/>
        <end position="93"/>
    </location>
</feature>
<protein>
    <recommendedName>
        <fullName evidence="4">Ribbon-helix-helix protein, copG family</fullName>
    </recommendedName>
</protein>
<accession>A0A1M6Z1A8</accession>
<evidence type="ECO:0000313" key="3">
    <source>
        <dbReference type="Proteomes" id="UP000183208"/>
    </source>
</evidence>
<gene>
    <name evidence="2" type="ORF">SAMN05444171_3431</name>
</gene>